<evidence type="ECO:0000313" key="1">
    <source>
        <dbReference type="EMBL" id="OQW53702.1"/>
    </source>
</evidence>
<reference evidence="1 2" key="1">
    <citation type="journal article" date="2017" name="Water Res.">
        <title>Comammox in drinking water systems.</title>
        <authorList>
            <person name="Wang Y."/>
            <person name="Ma L."/>
            <person name="Mao Y."/>
            <person name="Jiang X."/>
            <person name="Xia Y."/>
            <person name="Yu K."/>
            <person name="Li B."/>
            <person name="Zhang T."/>
        </authorList>
    </citation>
    <scope>NUCLEOTIDE SEQUENCE [LARGE SCALE GENOMIC DNA]</scope>
    <source>
        <strain evidence="1">SG_bin8</strain>
    </source>
</reference>
<dbReference type="AlphaFoldDB" id="A0A1W9I284"/>
<evidence type="ECO:0000313" key="2">
    <source>
        <dbReference type="Proteomes" id="UP000192872"/>
    </source>
</evidence>
<protein>
    <submittedName>
        <fullName evidence="1">Uncharacterized protein</fullName>
    </submittedName>
</protein>
<dbReference type="EMBL" id="LWDL01000007">
    <property type="protein sequence ID" value="OQW53702.1"/>
    <property type="molecule type" value="Genomic_DNA"/>
</dbReference>
<sequence length="73" mass="8056">MLANVMPPILYPPFDGPYNRVAYGPTFKLHANGQVCAYPPLRCKTGRLDSSASPHLPKKHTAIKNCPIKRQPA</sequence>
<accession>A0A1W9I284</accession>
<name>A0A1W9I284_9HYPH</name>
<comment type="caution">
    <text evidence="1">The sequence shown here is derived from an EMBL/GenBank/DDBJ whole genome shotgun (WGS) entry which is preliminary data.</text>
</comment>
<gene>
    <name evidence="1" type="ORF">A4S15_14555</name>
</gene>
<proteinExistence type="predicted"/>
<organism evidence="1 2">
    <name type="scientific">Candidatus Raskinella chloraquaticus</name>
    <dbReference type="NCBI Taxonomy" id="1951219"/>
    <lineage>
        <taxon>Bacteria</taxon>
        <taxon>Pseudomonadati</taxon>
        <taxon>Pseudomonadota</taxon>
        <taxon>Alphaproteobacteria</taxon>
        <taxon>Hyphomicrobiales</taxon>
        <taxon>Phreatobacteraceae</taxon>
        <taxon>Candidatus Raskinella</taxon>
    </lineage>
</organism>
<dbReference type="Proteomes" id="UP000192872">
    <property type="component" value="Unassembled WGS sequence"/>
</dbReference>
<dbReference type="STRING" id="1827387.A4S15_14555"/>